<dbReference type="InterPro" id="IPR010998">
    <property type="entry name" value="Integrase_recombinase_N"/>
</dbReference>
<protein>
    <submittedName>
        <fullName evidence="5">Tyrosine-type recombinase/integrase</fullName>
    </submittedName>
</protein>
<organism evidence="5 6">
    <name type="scientific">Nocardia huaxiensis</name>
    <dbReference type="NCBI Taxonomy" id="2755382"/>
    <lineage>
        <taxon>Bacteria</taxon>
        <taxon>Bacillati</taxon>
        <taxon>Actinomycetota</taxon>
        <taxon>Actinomycetes</taxon>
        <taxon>Mycobacteriales</taxon>
        <taxon>Nocardiaceae</taxon>
        <taxon>Nocardia</taxon>
    </lineage>
</organism>
<proteinExistence type="inferred from homology"/>
<sequence>MARTVVKSDDVSAAAQLLARLGVTVDELADGVKRSAPTFAEYIEHLRAALPETTVRNYTPYWRVLERRWPDRQLDSPTATEIDRLVKEHRCRAVVRSNSRGGRGAAANMVSAIRCIYRHAEADRLIHPADNPATRVAKPRRLPSTRHALTFDQVREIGHVASTTGNDRELDALIVRLHVETACRTGGALALTVDDLNVDDCLVKFCEKGETERWQPVSPLLMSRLVEHVERRGGRRATRQVLRYRSGRPVGRRRYDYLIKRIREQLPWAASMQISAHWIRHTTLTFVEREFGYAVARAYAGHIEPTRMDGATYSYVRASLPEVAEALAAVSGQPHPLARANRRGLGA</sequence>
<dbReference type="AlphaFoldDB" id="A0A7D6ZUZ9"/>
<dbReference type="PROSITE" id="PS51898">
    <property type="entry name" value="TYR_RECOMBINASE"/>
    <property type="match status" value="1"/>
</dbReference>
<dbReference type="InterPro" id="IPR011010">
    <property type="entry name" value="DNA_brk_join_enz"/>
</dbReference>
<keyword evidence="6" id="KW-1185">Reference proteome</keyword>
<feature type="domain" description="Tyr recombinase" evidence="4">
    <location>
        <begin position="144"/>
        <end position="328"/>
    </location>
</feature>
<name>A0A7D6ZUZ9_9NOCA</name>
<accession>A0A7D6ZUZ9</accession>
<dbReference type="KEGG" id="nhu:H0264_26640"/>
<keyword evidence="3" id="KW-0233">DNA recombination</keyword>
<dbReference type="PANTHER" id="PTHR30349">
    <property type="entry name" value="PHAGE INTEGRASE-RELATED"/>
    <property type="match status" value="1"/>
</dbReference>
<evidence type="ECO:0000256" key="1">
    <source>
        <dbReference type="ARBA" id="ARBA00008857"/>
    </source>
</evidence>
<dbReference type="EMBL" id="CP059399">
    <property type="protein sequence ID" value="QLY34685.1"/>
    <property type="molecule type" value="Genomic_DNA"/>
</dbReference>
<evidence type="ECO:0000259" key="4">
    <source>
        <dbReference type="PROSITE" id="PS51898"/>
    </source>
</evidence>
<dbReference type="Gene3D" id="1.10.443.10">
    <property type="entry name" value="Intergrase catalytic core"/>
    <property type="match status" value="1"/>
</dbReference>
<dbReference type="PANTHER" id="PTHR30349:SF41">
    <property type="entry name" value="INTEGRASE_RECOMBINASE PROTEIN MJ0367-RELATED"/>
    <property type="match status" value="1"/>
</dbReference>
<keyword evidence="2" id="KW-0238">DNA-binding</keyword>
<dbReference type="Gene3D" id="1.10.150.130">
    <property type="match status" value="1"/>
</dbReference>
<dbReference type="GO" id="GO:0015074">
    <property type="term" value="P:DNA integration"/>
    <property type="evidence" value="ECO:0007669"/>
    <property type="project" value="InterPro"/>
</dbReference>
<dbReference type="InterPro" id="IPR013762">
    <property type="entry name" value="Integrase-like_cat_sf"/>
</dbReference>
<evidence type="ECO:0000313" key="6">
    <source>
        <dbReference type="Proteomes" id="UP000515512"/>
    </source>
</evidence>
<evidence type="ECO:0000256" key="2">
    <source>
        <dbReference type="ARBA" id="ARBA00023125"/>
    </source>
</evidence>
<evidence type="ECO:0000256" key="3">
    <source>
        <dbReference type="ARBA" id="ARBA00023172"/>
    </source>
</evidence>
<dbReference type="Pfam" id="PF00589">
    <property type="entry name" value="Phage_integrase"/>
    <property type="match status" value="1"/>
</dbReference>
<reference evidence="5 6" key="1">
    <citation type="submission" date="2020-07" db="EMBL/GenBank/DDBJ databases">
        <authorList>
            <person name="Zhuang K."/>
            <person name="Ran Y."/>
        </authorList>
    </citation>
    <scope>NUCLEOTIDE SEQUENCE [LARGE SCALE GENOMIC DNA]</scope>
    <source>
        <strain evidence="5 6">WCH-YHL-001</strain>
    </source>
</reference>
<dbReference type="InterPro" id="IPR002104">
    <property type="entry name" value="Integrase_catalytic"/>
</dbReference>
<dbReference type="Proteomes" id="UP000515512">
    <property type="component" value="Chromosome"/>
</dbReference>
<dbReference type="GO" id="GO:0006310">
    <property type="term" value="P:DNA recombination"/>
    <property type="evidence" value="ECO:0007669"/>
    <property type="project" value="UniProtKB-KW"/>
</dbReference>
<gene>
    <name evidence="5" type="ORF">H0264_26640</name>
</gene>
<dbReference type="InterPro" id="IPR050090">
    <property type="entry name" value="Tyrosine_recombinase_XerCD"/>
</dbReference>
<comment type="similarity">
    <text evidence="1">Belongs to the 'phage' integrase family.</text>
</comment>
<dbReference type="SUPFAM" id="SSF56349">
    <property type="entry name" value="DNA breaking-rejoining enzymes"/>
    <property type="match status" value="1"/>
</dbReference>
<dbReference type="CDD" id="cd00397">
    <property type="entry name" value="DNA_BRE_C"/>
    <property type="match status" value="1"/>
</dbReference>
<evidence type="ECO:0000313" key="5">
    <source>
        <dbReference type="EMBL" id="QLY34685.1"/>
    </source>
</evidence>
<dbReference type="GO" id="GO:0003677">
    <property type="term" value="F:DNA binding"/>
    <property type="evidence" value="ECO:0007669"/>
    <property type="project" value="UniProtKB-KW"/>
</dbReference>